<dbReference type="InterPro" id="IPR001525">
    <property type="entry name" value="C5_MeTfrase"/>
</dbReference>
<evidence type="ECO:0000256" key="7">
    <source>
        <dbReference type="PROSITE-ProRule" id="PRU01016"/>
    </source>
</evidence>
<feature type="active site" evidence="7">
    <location>
        <position position="117"/>
    </location>
</feature>
<name>A0A2S9Q7W6_9HYPH</name>
<comment type="similarity">
    <text evidence="7">Belongs to the class I-like SAM-binding methyltransferase superfamily. C5-methyltransferase family.</text>
</comment>
<keyword evidence="5" id="KW-0680">Restriction system</keyword>
<keyword evidence="3 7" id="KW-0808">Transferase</keyword>
<dbReference type="GO" id="GO:0003886">
    <property type="term" value="F:DNA (cytosine-5-)-methyltransferase activity"/>
    <property type="evidence" value="ECO:0007669"/>
    <property type="project" value="UniProtKB-EC"/>
</dbReference>
<dbReference type="GO" id="GO:0003677">
    <property type="term" value="F:DNA binding"/>
    <property type="evidence" value="ECO:0007669"/>
    <property type="project" value="TreeGrafter"/>
</dbReference>
<dbReference type="PROSITE" id="PS51679">
    <property type="entry name" value="SAM_MT_C5"/>
    <property type="match status" value="1"/>
</dbReference>
<dbReference type="GO" id="GO:0009307">
    <property type="term" value="P:DNA restriction-modification system"/>
    <property type="evidence" value="ECO:0007669"/>
    <property type="project" value="UniProtKB-KW"/>
</dbReference>
<dbReference type="PANTHER" id="PTHR10629">
    <property type="entry name" value="CYTOSINE-SPECIFIC METHYLTRANSFERASE"/>
    <property type="match status" value="1"/>
</dbReference>
<evidence type="ECO:0000256" key="4">
    <source>
        <dbReference type="ARBA" id="ARBA00022691"/>
    </source>
</evidence>
<evidence type="ECO:0000256" key="6">
    <source>
        <dbReference type="ARBA" id="ARBA00047422"/>
    </source>
</evidence>
<gene>
    <name evidence="8" type="ORF">C5L14_20910</name>
</gene>
<evidence type="ECO:0000256" key="2">
    <source>
        <dbReference type="ARBA" id="ARBA00022603"/>
    </source>
</evidence>
<dbReference type="OrthoDB" id="9813719at2"/>
<dbReference type="GO" id="GO:0044027">
    <property type="term" value="P:negative regulation of gene expression via chromosomal CpG island methylation"/>
    <property type="evidence" value="ECO:0007669"/>
    <property type="project" value="TreeGrafter"/>
</dbReference>
<dbReference type="RefSeq" id="WP_105864013.1">
    <property type="nucleotide sequence ID" value="NZ_PUEJ01000008.1"/>
</dbReference>
<reference evidence="8 9" key="1">
    <citation type="submission" date="2018-02" db="EMBL/GenBank/DDBJ databases">
        <title>Whole genome sequencing of endophytic bacterium.</title>
        <authorList>
            <person name="Eedara R."/>
            <person name="Podile A.R."/>
        </authorList>
    </citation>
    <scope>NUCLEOTIDE SEQUENCE [LARGE SCALE GENOMIC DNA]</scope>
    <source>
        <strain evidence="8 9">RP1T</strain>
    </source>
</reference>
<dbReference type="InterPro" id="IPR050390">
    <property type="entry name" value="C5-Methyltransferase"/>
</dbReference>
<evidence type="ECO:0000256" key="3">
    <source>
        <dbReference type="ARBA" id="ARBA00022679"/>
    </source>
</evidence>
<keyword evidence="2 7" id="KW-0489">Methyltransferase</keyword>
<keyword evidence="9" id="KW-1185">Reference proteome</keyword>
<dbReference type="Pfam" id="PF00145">
    <property type="entry name" value="DNA_methylase"/>
    <property type="match status" value="1"/>
</dbReference>
<dbReference type="EC" id="2.1.1.37" evidence="1"/>
<evidence type="ECO:0000256" key="5">
    <source>
        <dbReference type="ARBA" id="ARBA00022747"/>
    </source>
</evidence>
<dbReference type="SUPFAM" id="SSF53335">
    <property type="entry name" value="S-adenosyl-L-methionine-dependent methyltransferases"/>
    <property type="match status" value="1"/>
</dbReference>
<dbReference type="Gene3D" id="3.90.120.10">
    <property type="entry name" value="DNA Methylase, subunit A, domain 2"/>
    <property type="match status" value="1"/>
</dbReference>
<accession>A0A2S9Q7W6</accession>
<dbReference type="Proteomes" id="UP000237682">
    <property type="component" value="Unassembled WGS sequence"/>
</dbReference>
<protein>
    <recommendedName>
        <fullName evidence="1">DNA (cytosine-5-)-methyltransferase</fullName>
        <ecNumber evidence="1">2.1.1.37</ecNumber>
    </recommendedName>
</protein>
<proteinExistence type="inferred from homology"/>
<evidence type="ECO:0000256" key="1">
    <source>
        <dbReference type="ARBA" id="ARBA00011975"/>
    </source>
</evidence>
<organism evidence="8 9">
    <name type="scientific">Labrys okinawensis</name>
    <dbReference type="NCBI Taxonomy" id="346911"/>
    <lineage>
        <taxon>Bacteria</taxon>
        <taxon>Pseudomonadati</taxon>
        <taxon>Pseudomonadota</taxon>
        <taxon>Alphaproteobacteria</taxon>
        <taxon>Hyphomicrobiales</taxon>
        <taxon>Xanthobacteraceae</taxon>
        <taxon>Labrys</taxon>
    </lineage>
</organism>
<dbReference type="EMBL" id="PUEJ01000008">
    <property type="protein sequence ID" value="PRH85453.1"/>
    <property type="molecule type" value="Genomic_DNA"/>
</dbReference>
<comment type="caution">
    <text evidence="8">The sequence shown here is derived from an EMBL/GenBank/DDBJ whole genome shotgun (WGS) entry which is preliminary data.</text>
</comment>
<sequence>MSARSASASKRHEPAFLAVDFFCGAGGTTRGLIDAGGYVLAGVDKDTRCRETYIENNPNEKLDFTAPRFLHRDIFPLGDDYPAGEQAELMAELAQLIDQYKQEVPSAPLLFAICAPCQPFTKLSRKELSAARKAGREKDSNLLGEATKFVERFQPEMVLSENVQGIKDPKYGGVWQEFRKSLEKLGYVTGTKVVCTSDFGVPQYRKRSILLAVRESLVRPEFLASSDDRDELNVPDADPDNIVKTVRSAIGHLPAIGAGAAHPTIPNHKTRTLSGLNLKRLAAARPGVSNIYLEDTPHGDLSLPCHRKVNAKLQTRCFTDVYTRMDPDRPSPTITTKCHSISNGRFGHFDVEQLRGISLREAAMLQSFPASYIFYPTDKIEPIARMIGNAVPPRLAEYFSRYLRSSVA</sequence>
<dbReference type="InterPro" id="IPR029063">
    <property type="entry name" value="SAM-dependent_MTases_sf"/>
</dbReference>
<evidence type="ECO:0000313" key="9">
    <source>
        <dbReference type="Proteomes" id="UP000237682"/>
    </source>
</evidence>
<dbReference type="PANTHER" id="PTHR10629:SF52">
    <property type="entry name" value="DNA (CYTOSINE-5)-METHYLTRANSFERASE 1"/>
    <property type="match status" value="1"/>
</dbReference>
<dbReference type="Gene3D" id="3.40.50.150">
    <property type="entry name" value="Vaccinia Virus protein VP39"/>
    <property type="match status" value="1"/>
</dbReference>
<dbReference type="PRINTS" id="PR00105">
    <property type="entry name" value="C5METTRFRASE"/>
</dbReference>
<dbReference type="AlphaFoldDB" id="A0A2S9Q7W6"/>
<comment type="catalytic activity">
    <reaction evidence="6">
        <text>a 2'-deoxycytidine in DNA + S-adenosyl-L-methionine = a 5-methyl-2'-deoxycytidine in DNA + S-adenosyl-L-homocysteine + H(+)</text>
        <dbReference type="Rhea" id="RHEA:13681"/>
        <dbReference type="Rhea" id="RHEA-COMP:11369"/>
        <dbReference type="Rhea" id="RHEA-COMP:11370"/>
        <dbReference type="ChEBI" id="CHEBI:15378"/>
        <dbReference type="ChEBI" id="CHEBI:57856"/>
        <dbReference type="ChEBI" id="CHEBI:59789"/>
        <dbReference type="ChEBI" id="CHEBI:85452"/>
        <dbReference type="ChEBI" id="CHEBI:85454"/>
        <dbReference type="EC" id="2.1.1.37"/>
    </reaction>
</comment>
<evidence type="ECO:0000313" key="8">
    <source>
        <dbReference type="EMBL" id="PRH85453.1"/>
    </source>
</evidence>
<dbReference type="GO" id="GO:0032259">
    <property type="term" value="P:methylation"/>
    <property type="evidence" value="ECO:0007669"/>
    <property type="project" value="UniProtKB-KW"/>
</dbReference>
<keyword evidence="4 7" id="KW-0949">S-adenosyl-L-methionine</keyword>